<name>J9C5L5_9ZZZZ</name>
<feature type="non-terminal residue" evidence="1">
    <location>
        <position position="1"/>
    </location>
</feature>
<accession>J9C5L5</accession>
<gene>
    <name evidence="1" type="ORF">EVA_16772</name>
</gene>
<dbReference type="EMBL" id="AMCI01005990">
    <property type="protein sequence ID" value="EJW95120.1"/>
    <property type="molecule type" value="Genomic_DNA"/>
</dbReference>
<sequence>TAEDALAQSKKSIDYDKVNTRLAQERQKAKEYIESLRHL</sequence>
<comment type="caution">
    <text evidence="1">The sequence shown here is derived from an EMBL/GenBank/DDBJ whole genome shotgun (WGS) entry which is preliminary data.</text>
</comment>
<proteinExistence type="predicted"/>
<evidence type="ECO:0000313" key="1">
    <source>
        <dbReference type="EMBL" id="EJW95120.1"/>
    </source>
</evidence>
<dbReference type="AlphaFoldDB" id="J9C5L5"/>
<reference evidence="1" key="1">
    <citation type="journal article" date="2012" name="PLoS ONE">
        <title>Gene sets for utilization of primary and secondary nutrition supplies in the distal gut of endangered iberian lynx.</title>
        <authorList>
            <person name="Alcaide M."/>
            <person name="Messina E."/>
            <person name="Richter M."/>
            <person name="Bargiela R."/>
            <person name="Peplies J."/>
            <person name="Huws S.A."/>
            <person name="Newbold C.J."/>
            <person name="Golyshin P.N."/>
            <person name="Simon M.A."/>
            <person name="Lopez G."/>
            <person name="Yakimov M.M."/>
            <person name="Ferrer M."/>
        </authorList>
    </citation>
    <scope>NUCLEOTIDE SEQUENCE</scope>
</reference>
<organism evidence="1">
    <name type="scientific">gut metagenome</name>
    <dbReference type="NCBI Taxonomy" id="749906"/>
    <lineage>
        <taxon>unclassified sequences</taxon>
        <taxon>metagenomes</taxon>
        <taxon>organismal metagenomes</taxon>
    </lineage>
</organism>
<protein>
    <submittedName>
        <fullName evidence="1">Uncharacterized protein</fullName>
    </submittedName>
</protein>